<gene>
    <name evidence="2" type="ORF">ACFSNC_26130</name>
</gene>
<dbReference type="Proteomes" id="UP001597299">
    <property type="component" value="Unassembled WGS sequence"/>
</dbReference>
<evidence type="ECO:0000256" key="1">
    <source>
        <dbReference type="SAM" id="Phobius"/>
    </source>
</evidence>
<dbReference type="EMBL" id="JBHUHD010000005">
    <property type="protein sequence ID" value="MFD2143829.1"/>
    <property type="molecule type" value="Genomic_DNA"/>
</dbReference>
<keyword evidence="1" id="KW-1133">Transmembrane helix</keyword>
<keyword evidence="1" id="KW-0812">Transmembrane</keyword>
<evidence type="ECO:0000313" key="3">
    <source>
        <dbReference type="Proteomes" id="UP001597299"/>
    </source>
</evidence>
<organism evidence="2 3">
    <name type="scientific">Ancylobacter oerskovii</name>
    <dbReference type="NCBI Taxonomy" id="459519"/>
    <lineage>
        <taxon>Bacteria</taxon>
        <taxon>Pseudomonadati</taxon>
        <taxon>Pseudomonadota</taxon>
        <taxon>Alphaproteobacteria</taxon>
        <taxon>Hyphomicrobiales</taxon>
        <taxon>Xanthobacteraceae</taxon>
        <taxon>Ancylobacter</taxon>
    </lineage>
</organism>
<comment type="caution">
    <text evidence="2">The sequence shown here is derived from an EMBL/GenBank/DDBJ whole genome shotgun (WGS) entry which is preliminary data.</text>
</comment>
<name>A0ABW4Z5C8_9HYPH</name>
<proteinExistence type="predicted"/>
<keyword evidence="3" id="KW-1185">Reference proteome</keyword>
<keyword evidence="1" id="KW-0472">Membrane</keyword>
<reference evidence="3" key="1">
    <citation type="journal article" date="2019" name="Int. J. Syst. Evol. Microbiol.">
        <title>The Global Catalogue of Microorganisms (GCM) 10K type strain sequencing project: providing services to taxonomists for standard genome sequencing and annotation.</title>
        <authorList>
            <consortium name="The Broad Institute Genomics Platform"/>
            <consortium name="The Broad Institute Genome Sequencing Center for Infectious Disease"/>
            <person name="Wu L."/>
            <person name="Ma J."/>
        </authorList>
    </citation>
    <scope>NUCLEOTIDE SEQUENCE [LARGE SCALE GENOMIC DNA]</scope>
    <source>
        <strain evidence="3">CCM 7435</strain>
    </source>
</reference>
<feature type="transmembrane region" description="Helical" evidence="1">
    <location>
        <begin position="54"/>
        <end position="74"/>
    </location>
</feature>
<evidence type="ECO:0000313" key="2">
    <source>
        <dbReference type="EMBL" id="MFD2143829.1"/>
    </source>
</evidence>
<protein>
    <submittedName>
        <fullName evidence="2">Uncharacterized protein</fullName>
    </submittedName>
</protein>
<accession>A0ABW4Z5C8</accession>
<sequence>MNIEFDHIVLTKKQATTRRALEMLTAIVLMTCATLAVCGFAVRGQAEGWPMDLRMGFAFLSALTVLFPFWLLPLPSFTNELDAKGRARLQTLARRWPELAPVIHAWLADETLELRKEDLRACEEYVAEQRKDRAGTSWRLAGRVS</sequence>
<dbReference type="RefSeq" id="WP_213355300.1">
    <property type="nucleotide sequence ID" value="NZ_JAHBGB010000043.1"/>
</dbReference>
<feature type="transmembrane region" description="Helical" evidence="1">
    <location>
        <begin position="21"/>
        <end position="42"/>
    </location>
</feature>